<proteinExistence type="predicted"/>
<protein>
    <submittedName>
        <fullName evidence="1">Uncharacterized protein</fullName>
    </submittedName>
</protein>
<sequence>MPLCHRLDKVVNPVNKPPFANSSSAFVAALLRNLRIVAP</sequence>
<comment type="caution">
    <text evidence="1">The sequence shown here is derived from an EMBL/GenBank/DDBJ whole genome shotgun (WGS) entry which is preliminary data.</text>
</comment>
<dbReference type="AlphaFoldDB" id="A0A4Y2JZY3"/>
<feature type="non-terminal residue" evidence="1">
    <location>
        <position position="39"/>
    </location>
</feature>
<organism evidence="1 2">
    <name type="scientific">Araneus ventricosus</name>
    <name type="common">Orbweaver spider</name>
    <name type="synonym">Epeira ventricosa</name>
    <dbReference type="NCBI Taxonomy" id="182803"/>
    <lineage>
        <taxon>Eukaryota</taxon>
        <taxon>Metazoa</taxon>
        <taxon>Ecdysozoa</taxon>
        <taxon>Arthropoda</taxon>
        <taxon>Chelicerata</taxon>
        <taxon>Arachnida</taxon>
        <taxon>Araneae</taxon>
        <taxon>Araneomorphae</taxon>
        <taxon>Entelegynae</taxon>
        <taxon>Araneoidea</taxon>
        <taxon>Araneidae</taxon>
        <taxon>Araneus</taxon>
    </lineage>
</organism>
<gene>
    <name evidence="1" type="ORF">AVEN_232035_1</name>
</gene>
<evidence type="ECO:0000313" key="1">
    <source>
        <dbReference type="EMBL" id="GBM95993.1"/>
    </source>
</evidence>
<dbReference type="Proteomes" id="UP000499080">
    <property type="component" value="Unassembled WGS sequence"/>
</dbReference>
<name>A0A4Y2JZY3_ARAVE</name>
<keyword evidence="2" id="KW-1185">Reference proteome</keyword>
<evidence type="ECO:0000313" key="2">
    <source>
        <dbReference type="Proteomes" id="UP000499080"/>
    </source>
</evidence>
<accession>A0A4Y2JZY3</accession>
<dbReference type="EMBL" id="BGPR01192756">
    <property type="protein sequence ID" value="GBM95993.1"/>
    <property type="molecule type" value="Genomic_DNA"/>
</dbReference>
<reference evidence="1 2" key="1">
    <citation type="journal article" date="2019" name="Sci. Rep.">
        <title>Orb-weaving spider Araneus ventricosus genome elucidates the spidroin gene catalogue.</title>
        <authorList>
            <person name="Kono N."/>
            <person name="Nakamura H."/>
            <person name="Ohtoshi R."/>
            <person name="Moran D.A.P."/>
            <person name="Shinohara A."/>
            <person name="Yoshida Y."/>
            <person name="Fujiwara M."/>
            <person name="Mori M."/>
            <person name="Tomita M."/>
            <person name="Arakawa K."/>
        </authorList>
    </citation>
    <scope>NUCLEOTIDE SEQUENCE [LARGE SCALE GENOMIC DNA]</scope>
</reference>